<evidence type="ECO:0000256" key="6">
    <source>
        <dbReference type="ARBA" id="ARBA00022510"/>
    </source>
</evidence>
<evidence type="ECO:0000256" key="22">
    <source>
        <dbReference type="ARBA" id="ARBA00033745"/>
    </source>
</evidence>
<dbReference type="InterPro" id="IPR010826">
    <property type="entry name" value="Phlebovirus_G1"/>
</dbReference>
<dbReference type="KEGG" id="vg:80553833"/>
<evidence type="ECO:0000256" key="16">
    <source>
        <dbReference type="ARBA" id="ARBA00023136"/>
    </source>
</evidence>
<reference evidence="27 28" key="1">
    <citation type="journal article" date="2020" name="mSystems">
        <title>Abundant and Diverse RNA Viruses in Insects Revealed by RNA-Seq Analysis: Ecological and Evolutionary Implications.</title>
        <authorList>
            <person name="Wu H."/>
            <person name="Pang R."/>
            <person name="Cheng T."/>
            <person name="Xue L."/>
            <person name="Zeng H."/>
            <person name="Lei T."/>
            <person name="Chen M."/>
            <person name="Wu S."/>
            <person name="Ding Y."/>
            <person name="Zhang J."/>
            <person name="Shi M."/>
            <person name="Wu Q."/>
        </authorList>
    </citation>
    <scope>NUCLEOTIDE SEQUENCE [LARGE SCALE GENOMIC DNA]</scope>
</reference>
<feature type="transmembrane region" description="Helical" evidence="23">
    <location>
        <begin position="982"/>
        <end position="1005"/>
    </location>
</feature>
<evidence type="ECO:0000256" key="9">
    <source>
        <dbReference type="ARBA" id="ARBA00022692"/>
    </source>
</evidence>
<evidence type="ECO:0000256" key="8">
    <source>
        <dbReference type="ARBA" id="ARBA00022595"/>
    </source>
</evidence>
<protein>
    <recommendedName>
        <fullName evidence="4">Envelopment polyprotein</fullName>
    </recommendedName>
    <alternativeName>
        <fullName evidence="21">M polyprotein</fullName>
    </alternativeName>
</protein>
<keyword evidence="20" id="KW-1160">Virus entry into host cell</keyword>
<dbReference type="InterPro" id="IPR009878">
    <property type="entry name" value="Phlebovirus_G2_fusion"/>
</dbReference>
<feature type="domain" description="Phlebovirus glycoprotein G2 C-terminal" evidence="26">
    <location>
        <begin position="863"/>
        <end position="985"/>
    </location>
</feature>
<evidence type="ECO:0000256" key="3">
    <source>
        <dbReference type="ARBA" id="ARBA00004563"/>
    </source>
</evidence>
<evidence type="ECO:0000256" key="23">
    <source>
        <dbReference type="SAM" id="Phobius"/>
    </source>
</evidence>
<evidence type="ECO:0000256" key="1">
    <source>
        <dbReference type="ARBA" id="ARBA00004244"/>
    </source>
</evidence>
<evidence type="ECO:0000313" key="27">
    <source>
        <dbReference type="EMBL" id="DAZ90966.1"/>
    </source>
</evidence>
<keyword evidence="11" id="KW-1161">Viral attachment to host cell</keyword>
<keyword evidence="28" id="KW-1185">Reference proteome</keyword>
<feature type="domain" description="Phlebovirus glycoprotein G1" evidence="24">
    <location>
        <begin position="270"/>
        <end position="442"/>
    </location>
</feature>
<dbReference type="RefSeq" id="YP_010840695.1">
    <property type="nucleotide sequence ID" value="NC_078940.1"/>
</dbReference>
<dbReference type="Gene3D" id="2.60.40.3770">
    <property type="match status" value="1"/>
</dbReference>
<dbReference type="Proteomes" id="UP001156944">
    <property type="component" value="Genome"/>
</dbReference>
<dbReference type="GO" id="GO:0046718">
    <property type="term" value="P:symbiont entry into host cell"/>
    <property type="evidence" value="ECO:0007669"/>
    <property type="project" value="UniProtKB-KW"/>
</dbReference>
<keyword evidence="10" id="KW-0732">Signal</keyword>
<keyword evidence="8" id="KW-1162">Viral penetration into host cytoplasm</keyword>
<comment type="similarity">
    <text evidence="22">Belongs to the phlebovirus envelope glycoprotein family.</text>
</comment>
<evidence type="ECO:0000256" key="14">
    <source>
        <dbReference type="ARBA" id="ARBA00022870"/>
    </source>
</evidence>
<keyword evidence="16 23" id="KW-0472">Membrane</keyword>
<dbReference type="GO" id="GO:0055036">
    <property type="term" value="C:virion membrane"/>
    <property type="evidence" value="ECO:0007669"/>
    <property type="project" value="UniProtKB-SubCell"/>
</dbReference>
<dbReference type="EMBL" id="BK062754">
    <property type="protein sequence ID" value="DAZ90966.1"/>
    <property type="molecule type" value="Viral_cRNA"/>
</dbReference>
<evidence type="ECO:0000256" key="12">
    <source>
        <dbReference type="ARBA" id="ARBA00022812"/>
    </source>
</evidence>
<evidence type="ECO:0000259" key="25">
    <source>
        <dbReference type="Pfam" id="PF07245"/>
    </source>
</evidence>
<dbReference type="Pfam" id="PF07245">
    <property type="entry name" value="Phlebovirus_G2"/>
    <property type="match status" value="1"/>
</dbReference>
<evidence type="ECO:0000259" key="24">
    <source>
        <dbReference type="Pfam" id="PF07243"/>
    </source>
</evidence>
<dbReference type="GO" id="GO:0044167">
    <property type="term" value="C:host cell endoplasmic reticulum membrane"/>
    <property type="evidence" value="ECO:0007669"/>
    <property type="project" value="UniProtKB-SubCell"/>
</dbReference>
<evidence type="ECO:0000256" key="7">
    <source>
        <dbReference type="ARBA" id="ARBA00022581"/>
    </source>
</evidence>
<keyword evidence="13" id="KW-0946">Virion</keyword>
<feature type="transmembrane region" description="Helical" evidence="23">
    <location>
        <begin position="400"/>
        <end position="419"/>
    </location>
</feature>
<dbReference type="GO" id="GO:0044178">
    <property type="term" value="C:host cell Golgi membrane"/>
    <property type="evidence" value="ECO:0007669"/>
    <property type="project" value="UniProtKB-SubCell"/>
</dbReference>
<dbReference type="Pfam" id="PF19019">
    <property type="entry name" value="Phlebo_G2_C"/>
    <property type="match status" value="1"/>
</dbReference>
<keyword evidence="15 23" id="KW-1133">Transmembrane helix</keyword>
<sequence length="1018" mass="113011">MDLKIDAYLILILVLTTIRTVLLSGCYLQTTIVLLLIIKPICGNPVNTTQSDDSKPVVSNYVVVHHNFNAKLDTYKSVEFYLSPINRCYETEDRIWDYQLNGGNNTWYTESISTPCPSGKYSDGLGSCSLTELDCFHDRECYVPKDYLLGTGNCKETDWASNLPNYCSIISPGPGCDPVGSVVKLPWVVDRDGSKRIIRKLNIEISQTGKPGDSYYEDKRYHTSGEITGTELYCKTNNLNLNRCVRQRSNGLNPFRIMRRSAIQPTLHLGSCSTPVYCFGLADILVFDHMLNGTRLTCGGCHASCSREAIELVIPEKGQKLIQICGRHSCTSSLTTDTMISIKRTFHQKISDERVTLEISDIGKTYIYSMIASCPLQEICEAITCTFCREFLLNPTCYNWVHWIVALACLYMVLIGVGMSLIIFKPLLIILLFIINVVYLIVKKVIYQLTRIVSGLCQSIVKFAKHEDGQSDKAGRSQEIYRPLVERETTIRKPAGKVAKNPRSLLHLINIIAIMMMKVIGTCAESPCSLVEVESLKAEFCSKENNRYNCKSGTVINVPMVSYDQTSCLHFLSPKGVTVAMLQITPLDLNFRCFKKSEYWTRDITMSSDHLVHCPHSGDCSDEWCHKVNNSTKIEGLAELAWPYHQFCKLGPACWNSGCFYCTSSCHTVRYYAKPRSGQVYEVYSCPKWEPSGTFHFLWKSQTDVIETTLSLVHGETKTLSRDIKITLQMTVQAKLPLLSQDFITNGDKVALIKTSPAGQPLSGMVGQIQCSDARTATEMRSCSLAPNICICNPNEATDDCDCAQVDLSEVFSGQTALPLTIGNDYLTTSRGVPILKTAAYGSAIVKVKSPGSIIGDQSEQEDCKFNFKSLMGCHSCILGSNITYSCESLHSMSAVFQCDGGINFIVECTNDASTRTARAQFNSPLIDVSCSSQCSKALVRIHGSLKSVGLQVINSGSQIQLSPVTSLSSTSDWLLGAWNVLGWWNTMWLGAIISFTILITWIGITKVSSIIHKDKVS</sequence>
<organism evidence="27 28">
    <name type="scientific">Ceraphron bunya-like virus</name>
    <dbReference type="NCBI Taxonomy" id="2984168"/>
    <lineage>
        <taxon>Viruses</taxon>
        <taxon>Riboviria</taxon>
        <taxon>Orthornavirae</taxon>
        <taxon>Negarnaviricota</taxon>
        <taxon>Polyploviricotina</taxon>
        <taxon>Bunyaviricetes</taxon>
        <taxon>Hareavirales</taxon>
        <taxon>Phenuiviridae</taxon>
        <taxon>Goukovirus</taxon>
        <taxon>Goukovirus ceraphri</taxon>
    </lineage>
</organism>
<dbReference type="Gene3D" id="2.60.98.50">
    <property type="match status" value="1"/>
</dbReference>
<keyword evidence="12" id="KW-1040">Host Golgi apparatus</keyword>
<feature type="transmembrane region" description="Helical" evidence="23">
    <location>
        <begin position="7"/>
        <end position="38"/>
    </location>
</feature>
<keyword evidence="5" id="KW-1168">Fusion of virus membrane with host membrane</keyword>
<dbReference type="GO" id="GO:0019062">
    <property type="term" value="P:virion attachment to host cell"/>
    <property type="evidence" value="ECO:0007669"/>
    <property type="project" value="UniProtKB-KW"/>
</dbReference>
<evidence type="ECO:0000256" key="20">
    <source>
        <dbReference type="ARBA" id="ARBA00023296"/>
    </source>
</evidence>
<dbReference type="GO" id="GO:0016020">
    <property type="term" value="C:membrane"/>
    <property type="evidence" value="ECO:0007669"/>
    <property type="project" value="InterPro"/>
</dbReference>
<evidence type="ECO:0000256" key="15">
    <source>
        <dbReference type="ARBA" id="ARBA00022989"/>
    </source>
</evidence>
<evidence type="ECO:0000256" key="13">
    <source>
        <dbReference type="ARBA" id="ARBA00022844"/>
    </source>
</evidence>
<keyword evidence="14" id="KW-1043">Host membrane</keyword>
<keyword evidence="9 23" id="KW-0812">Transmembrane</keyword>
<keyword evidence="6" id="KW-1170">Fusion of virus membrane with host endosomal membrane</keyword>
<accession>A0A9N6YJB6</accession>
<dbReference type="GO" id="GO:0039654">
    <property type="term" value="P:fusion of virus membrane with host endosome membrane"/>
    <property type="evidence" value="ECO:0007669"/>
    <property type="project" value="UniProtKB-KW"/>
</dbReference>
<keyword evidence="7" id="KW-0945">Host-virus interaction</keyword>
<keyword evidence="17" id="KW-1015">Disulfide bond</keyword>
<evidence type="ECO:0000256" key="10">
    <source>
        <dbReference type="ARBA" id="ARBA00022729"/>
    </source>
</evidence>
<feature type="transmembrane region" description="Helical" evidence="23">
    <location>
        <begin position="426"/>
        <end position="442"/>
    </location>
</feature>
<evidence type="ECO:0000256" key="2">
    <source>
        <dbReference type="ARBA" id="ARBA00004482"/>
    </source>
</evidence>
<dbReference type="InterPro" id="IPR043603">
    <property type="entry name" value="Phlebo_G2_C"/>
</dbReference>
<evidence type="ECO:0000256" key="4">
    <source>
        <dbReference type="ARBA" id="ARBA00015294"/>
    </source>
</evidence>
<feature type="domain" description="Phlebovirus glycoprotein G2 fusion" evidence="25">
    <location>
        <begin position="528"/>
        <end position="847"/>
    </location>
</feature>
<proteinExistence type="inferred from homology"/>
<dbReference type="Pfam" id="PF07243">
    <property type="entry name" value="Phlebovirus_G1"/>
    <property type="match status" value="1"/>
</dbReference>
<keyword evidence="19" id="KW-1038">Host endoplasmic reticulum</keyword>
<evidence type="ECO:0000313" key="28">
    <source>
        <dbReference type="Proteomes" id="UP001156944"/>
    </source>
</evidence>
<keyword evidence="18" id="KW-0325">Glycoprotein</keyword>
<evidence type="ECO:0000256" key="19">
    <source>
        <dbReference type="ARBA" id="ARBA00023184"/>
    </source>
</evidence>
<dbReference type="GeneID" id="80553833"/>
<evidence type="ECO:0000259" key="26">
    <source>
        <dbReference type="Pfam" id="PF19019"/>
    </source>
</evidence>
<evidence type="ECO:0000256" key="5">
    <source>
        <dbReference type="ARBA" id="ARBA00022506"/>
    </source>
</evidence>
<comment type="subcellular location">
    <subcellularLocation>
        <location evidence="1">Host Golgi apparatus membrane</location>
        <topology evidence="1">Single-pass type I membrane protein</topology>
    </subcellularLocation>
    <subcellularLocation>
        <location evidence="2">Host endoplasmic reticulum membrane</location>
        <topology evidence="2">Single-pass type I membrane protein</topology>
    </subcellularLocation>
    <subcellularLocation>
        <location evidence="3">Virion membrane</location>
        <topology evidence="3">Single-pass type I membrane protein</topology>
    </subcellularLocation>
</comment>
<evidence type="ECO:0000256" key="18">
    <source>
        <dbReference type="ARBA" id="ARBA00023180"/>
    </source>
</evidence>
<evidence type="ECO:0000256" key="21">
    <source>
        <dbReference type="ARBA" id="ARBA00031199"/>
    </source>
</evidence>
<evidence type="ECO:0000256" key="17">
    <source>
        <dbReference type="ARBA" id="ARBA00023157"/>
    </source>
</evidence>
<evidence type="ECO:0000256" key="11">
    <source>
        <dbReference type="ARBA" id="ARBA00022804"/>
    </source>
</evidence>
<name>A0A9N6YJB6_9VIRU</name>